<evidence type="ECO:0000256" key="2">
    <source>
        <dbReference type="ARBA" id="ARBA00022490"/>
    </source>
</evidence>
<dbReference type="InterPro" id="IPR000435">
    <property type="entry name" value="Tektins"/>
</dbReference>
<reference evidence="6" key="1">
    <citation type="submission" date="2020-08" db="EMBL/GenBank/DDBJ databases">
        <title>Multicomponent nature underlies the extraordinary mechanical properties of spider dragline silk.</title>
        <authorList>
            <person name="Kono N."/>
            <person name="Nakamura H."/>
            <person name="Mori M."/>
            <person name="Yoshida Y."/>
            <person name="Ohtoshi R."/>
            <person name="Malay A.D."/>
            <person name="Moran D.A.P."/>
            <person name="Tomita M."/>
            <person name="Numata K."/>
            <person name="Arakawa K."/>
        </authorList>
    </citation>
    <scope>NUCLEOTIDE SEQUENCE</scope>
</reference>
<keyword evidence="2" id="KW-0963">Cytoplasm</keyword>
<dbReference type="AlphaFoldDB" id="A0A8X6YGV2"/>
<dbReference type="Proteomes" id="UP000886998">
    <property type="component" value="Unassembled WGS sequence"/>
</dbReference>
<dbReference type="GO" id="GO:0060271">
    <property type="term" value="P:cilium assembly"/>
    <property type="evidence" value="ECO:0007669"/>
    <property type="project" value="UniProtKB-UniRule"/>
</dbReference>
<evidence type="ECO:0000256" key="5">
    <source>
        <dbReference type="SAM" id="Coils"/>
    </source>
</evidence>
<proteinExistence type="inferred from homology"/>
<accession>A0A8X6YGV2</accession>
<dbReference type="OrthoDB" id="9886517at2759"/>
<feature type="coiled-coil region" evidence="5">
    <location>
        <begin position="146"/>
        <end position="173"/>
    </location>
</feature>
<gene>
    <name evidence="6" type="primary">AVEN_53333_1</name>
    <name evidence="6" type="ORF">TNIN_283022</name>
</gene>
<dbReference type="GO" id="GO:0015630">
    <property type="term" value="C:microtubule cytoskeleton"/>
    <property type="evidence" value="ECO:0007669"/>
    <property type="project" value="UniProtKB-UniRule"/>
</dbReference>
<dbReference type="Pfam" id="PF03148">
    <property type="entry name" value="Tektin"/>
    <property type="match status" value="1"/>
</dbReference>
<organism evidence="6 7">
    <name type="scientific">Trichonephila inaurata madagascariensis</name>
    <dbReference type="NCBI Taxonomy" id="2747483"/>
    <lineage>
        <taxon>Eukaryota</taxon>
        <taxon>Metazoa</taxon>
        <taxon>Ecdysozoa</taxon>
        <taxon>Arthropoda</taxon>
        <taxon>Chelicerata</taxon>
        <taxon>Arachnida</taxon>
        <taxon>Araneae</taxon>
        <taxon>Araneomorphae</taxon>
        <taxon>Entelegynae</taxon>
        <taxon>Araneoidea</taxon>
        <taxon>Nephilidae</taxon>
        <taxon>Trichonephila</taxon>
        <taxon>Trichonephila inaurata</taxon>
    </lineage>
</organism>
<dbReference type="InterPro" id="IPR048256">
    <property type="entry name" value="Tektin-like"/>
</dbReference>
<evidence type="ECO:0000313" key="7">
    <source>
        <dbReference type="Proteomes" id="UP000886998"/>
    </source>
</evidence>
<evidence type="ECO:0000313" key="6">
    <source>
        <dbReference type="EMBL" id="GFY70337.1"/>
    </source>
</evidence>
<evidence type="ECO:0000256" key="4">
    <source>
        <dbReference type="RuleBase" id="RU367040"/>
    </source>
</evidence>
<comment type="subcellular location">
    <subcellularLocation>
        <location evidence="4">Cytoplasm</location>
        <location evidence="4">Cytoskeleton</location>
        <location evidence="4">Cilium axoneme</location>
    </subcellularLocation>
</comment>
<keyword evidence="4" id="KW-0966">Cell projection</keyword>
<comment type="similarity">
    <text evidence="1 4">Belongs to the tektin family.</text>
</comment>
<protein>
    <recommendedName>
        <fullName evidence="4">Tektin</fullName>
    </recommendedName>
</protein>
<dbReference type="GO" id="GO:0005634">
    <property type="term" value="C:nucleus"/>
    <property type="evidence" value="ECO:0007669"/>
    <property type="project" value="TreeGrafter"/>
</dbReference>
<evidence type="ECO:0000256" key="1">
    <source>
        <dbReference type="ARBA" id="ARBA00007209"/>
    </source>
</evidence>
<keyword evidence="3 5" id="KW-0175">Coiled coil</keyword>
<evidence type="ECO:0000256" key="3">
    <source>
        <dbReference type="ARBA" id="ARBA00023054"/>
    </source>
</evidence>
<dbReference type="GO" id="GO:0005930">
    <property type="term" value="C:axoneme"/>
    <property type="evidence" value="ECO:0007669"/>
    <property type="project" value="UniProtKB-SubCell"/>
</dbReference>
<sequence length="482" mass="56138">MRENHKSMYTHAIPGVNRIDEHIRFTQAEKSISHFGDVHYLWNWRGLSLGLRDWRRIERTEQRIGEIRNKNLGIRRLTKRKSHQADTFGYNTQKGLLPGDKLLADAANAQQRGRQTKLWCETTTRIGEAGVRDAYGRRDAKIRQWKEHLNKEVDKLAQQIQQIEAVHRDLLRSRQYLSNVARVSEMTAEFRKQIPDSTEDDVGRLQKEEMTETIKVDMELEQCAKDLMGCQRQMENARKALMTEVEAKALSLNISRRTQHAEPLLGFPYTPADHHVDQIYHPDTEEDWERNLENKIQKSVATRTEASTCNLRTAATVKDGLSKVANAWYKTSKALQEAVQRDEKSLFNVHNRLRTINENVTSTKQRLDSLFDDMRIQDRSKVLQLWRLQTLTYRPGADHIRDAPVRRLDQELGNIEKRGTFINDGLTRNKDLLGKLEEEKLEQTLVMERLTKKIYIERENCLGMRRTVAVEGVGLKDYVTDL</sequence>
<dbReference type="PANTHER" id="PTHR19960">
    <property type="entry name" value="TEKTIN"/>
    <property type="match status" value="1"/>
</dbReference>
<dbReference type="GO" id="GO:0060294">
    <property type="term" value="P:cilium movement involved in cell motility"/>
    <property type="evidence" value="ECO:0007669"/>
    <property type="project" value="UniProtKB-UniRule"/>
</dbReference>
<dbReference type="EMBL" id="BMAV01018189">
    <property type="protein sequence ID" value="GFY70337.1"/>
    <property type="molecule type" value="Genomic_DNA"/>
</dbReference>
<keyword evidence="4" id="KW-0282">Flagellum</keyword>
<keyword evidence="7" id="KW-1185">Reference proteome</keyword>
<keyword evidence="4" id="KW-0969">Cilium</keyword>
<comment type="caution">
    <text evidence="6">The sequence shown here is derived from an EMBL/GenBank/DDBJ whole genome shotgun (WGS) entry which is preliminary data.</text>
</comment>
<dbReference type="PANTHER" id="PTHR19960:SF12">
    <property type="entry name" value="TEKTIN-4"/>
    <property type="match status" value="1"/>
</dbReference>
<name>A0A8X6YGV2_9ARAC</name>